<name>C5KCT7_PERM5</name>
<evidence type="ECO:0000313" key="2">
    <source>
        <dbReference type="EMBL" id="EER17686.1"/>
    </source>
</evidence>
<keyword evidence="3" id="KW-1185">Reference proteome</keyword>
<feature type="coiled-coil region" evidence="1">
    <location>
        <begin position="81"/>
        <end position="115"/>
    </location>
</feature>
<organism evidence="3">
    <name type="scientific">Perkinsus marinus (strain ATCC 50983 / TXsc)</name>
    <dbReference type="NCBI Taxonomy" id="423536"/>
    <lineage>
        <taxon>Eukaryota</taxon>
        <taxon>Sar</taxon>
        <taxon>Alveolata</taxon>
        <taxon>Perkinsozoa</taxon>
        <taxon>Perkinsea</taxon>
        <taxon>Perkinsida</taxon>
        <taxon>Perkinsidae</taxon>
        <taxon>Perkinsus</taxon>
    </lineage>
</organism>
<keyword evidence="1" id="KW-0175">Coiled coil</keyword>
<sequence length="128" mass="14766">MWAKIDVMVAFKGEVTYTVTVSLSDFYDENDKPIVGKLSESFADINLFPVSKKSNNGGFHHAYDRVDYGADYQSIVDEDHKEKDDEDEDSLQEQVNTLREEVMRIAQIVAGLQDETRMLREMVIVRRE</sequence>
<dbReference type="RefSeq" id="XP_002785890.1">
    <property type="nucleotide sequence ID" value="XM_002785844.1"/>
</dbReference>
<evidence type="ECO:0000313" key="3">
    <source>
        <dbReference type="Proteomes" id="UP000007800"/>
    </source>
</evidence>
<evidence type="ECO:0000256" key="1">
    <source>
        <dbReference type="SAM" id="Coils"/>
    </source>
</evidence>
<dbReference type="AlphaFoldDB" id="C5KCT7"/>
<dbReference type="EMBL" id="GG671995">
    <property type="protein sequence ID" value="EER17686.1"/>
    <property type="molecule type" value="Genomic_DNA"/>
</dbReference>
<accession>C5KCT7</accession>
<reference evidence="2 3" key="1">
    <citation type="submission" date="2008-07" db="EMBL/GenBank/DDBJ databases">
        <authorList>
            <person name="El-Sayed N."/>
            <person name="Caler E."/>
            <person name="Inman J."/>
            <person name="Amedeo P."/>
            <person name="Hass B."/>
            <person name="Wortman J."/>
        </authorList>
    </citation>
    <scope>NUCLEOTIDE SEQUENCE [LARGE SCALE GENOMIC DNA]</scope>
    <source>
        <strain evidence="3">ATCC 50983 / TXsc</strain>
    </source>
</reference>
<dbReference type="InParanoid" id="C5KCT7"/>
<gene>
    <name evidence="2" type="ORF">Pmar_PMAR023607</name>
</gene>
<proteinExistence type="predicted"/>
<dbReference type="GeneID" id="9087185"/>
<dbReference type="Proteomes" id="UP000007800">
    <property type="component" value="Unassembled WGS sequence"/>
</dbReference>
<protein>
    <submittedName>
        <fullName evidence="2">Uncharacterized protein</fullName>
    </submittedName>
</protein>